<dbReference type="GO" id="GO:0004479">
    <property type="term" value="F:methionyl-tRNA formyltransferase activity"/>
    <property type="evidence" value="ECO:0007669"/>
    <property type="project" value="UniProtKB-UniRule"/>
</dbReference>
<dbReference type="Proteomes" id="UP000184032">
    <property type="component" value="Unassembled WGS sequence"/>
</dbReference>
<dbReference type="CDD" id="cd08646">
    <property type="entry name" value="FMT_core_Met-tRNA-FMT_N"/>
    <property type="match status" value="1"/>
</dbReference>
<dbReference type="SUPFAM" id="SSF50486">
    <property type="entry name" value="FMT C-terminal domain-like"/>
    <property type="match status" value="1"/>
</dbReference>
<dbReference type="EMBL" id="FQXI01000009">
    <property type="protein sequence ID" value="SHH44100.1"/>
    <property type="molecule type" value="Genomic_DNA"/>
</dbReference>
<proteinExistence type="inferred from homology"/>
<protein>
    <recommendedName>
        <fullName evidence="2 5">Methionyl-tRNA formyltransferase</fullName>
        <ecNumber evidence="2 5">2.1.2.9</ecNumber>
    </recommendedName>
</protein>
<organism evidence="8 9">
    <name type="scientific">Anaerosphaera aminiphila DSM 21120</name>
    <dbReference type="NCBI Taxonomy" id="1120995"/>
    <lineage>
        <taxon>Bacteria</taxon>
        <taxon>Bacillati</taxon>
        <taxon>Bacillota</taxon>
        <taxon>Tissierellia</taxon>
        <taxon>Tissierellales</taxon>
        <taxon>Peptoniphilaceae</taxon>
        <taxon>Anaerosphaera</taxon>
    </lineage>
</organism>
<dbReference type="SUPFAM" id="SSF53328">
    <property type="entry name" value="Formyltransferase"/>
    <property type="match status" value="1"/>
</dbReference>
<evidence type="ECO:0000256" key="1">
    <source>
        <dbReference type="ARBA" id="ARBA00010699"/>
    </source>
</evidence>
<keyword evidence="3 5" id="KW-0808">Transferase</keyword>
<comment type="catalytic activity">
    <reaction evidence="5">
        <text>L-methionyl-tRNA(fMet) + (6R)-10-formyltetrahydrofolate = N-formyl-L-methionyl-tRNA(fMet) + (6S)-5,6,7,8-tetrahydrofolate + H(+)</text>
        <dbReference type="Rhea" id="RHEA:24380"/>
        <dbReference type="Rhea" id="RHEA-COMP:9952"/>
        <dbReference type="Rhea" id="RHEA-COMP:9953"/>
        <dbReference type="ChEBI" id="CHEBI:15378"/>
        <dbReference type="ChEBI" id="CHEBI:57453"/>
        <dbReference type="ChEBI" id="CHEBI:78530"/>
        <dbReference type="ChEBI" id="CHEBI:78844"/>
        <dbReference type="ChEBI" id="CHEBI:195366"/>
        <dbReference type="EC" id="2.1.2.9"/>
    </reaction>
</comment>
<evidence type="ECO:0000259" key="6">
    <source>
        <dbReference type="Pfam" id="PF00551"/>
    </source>
</evidence>
<sequence>MKIIFMGTPEIAVPVLETLSESYDVELVVTMQDRKKGRGKKLLPPPVKEKAIELGLEVYQPENINSEESVKFLKSKDADLFVVIAYGQILKEEVLKIPKLYPINIHASILPKLRGAAPINRAIIQGDKISGVSIMKMERGLDTGDVALCEEIEIPNLNAEELEIEISKLGSKLIVKFIEELESGEITFQKQDSTLATYAEKIDKFTGYIDFNTMKSGEIINLVRGLYKKPAASTVYKTERFKILRATQIEDNTSAVPGEIIESNKNLIVKTLDGAIEILEVQFPGKRIMNIEEYLAGNSFEVGSILGG</sequence>
<keyword evidence="9" id="KW-1185">Reference proteome</keyword>
<dbReference type="PANTHER" id="PTHR11138">
    <property type="entry name" value="METHIONYL-TRNA FORMYLTRANSFERASE"/>
    <property type="match status" value="1"/>
</dbReference>
<dbReference type="EC" id="2.1.2.9" evidence="2 5"/>
<dbReference type="GO" id="GO:0005829">
    <property type="term" value="C:cytosol"/>
    <property type="evidence" value="ECO:0007669"/>
    <property type="project" value="TreeGrafter"/>
</dbReference>
<reference evidence="8 9" key="1">
    <citation type="submission" date="2016-11" db="EMBL/GenBank/DDBJ databases">
        <authorList>
            <person name="Jaros S."/>
            <person name="Januszkiewicz K."/>
            <person name="Wedrychowicz H."/>
        </authorList>
    </citation>
    <scope>NUCLEOTIDE SEQUENCE [LARGE SCALE GENOMIC DNA]</scope>
    <source>
        <strain evidence="8 9">DSM 21120</strain>
    </source>
</reference>
<dbReference type="InterPro" id="IPR044135">
    <property type="entry name" value="Met-tRNA-FMT_C"/>
</dbReference>
<dbReference type="RefSeq" id="WP_073184921.1">
    <property type="nucleotide sequence ID" value="NZ_FQXI01000009.1"/>
</dbReference>
<dbReference type="InterPro" id="IPR002376">
    <property type="entry name" value="Formyl_transf_N"/>
</dbReference>
<dbReference type="Gene3D" id="3.40.50.12230">
    <property type="match status" value="1"/>
</dbReference>
<comment type="similarity">
    <text evidence="1 5">Belongs to the Fmt family.</text>
</comment>
<accession>A0A1M5T0H0</accession>
<evidence type="ECO:0000313" key="9">
    <source>
        <dbReference type="Proteomes" id="UP000184032"/>
    </source>
</evidence>
<keyword evidence="4 5" id="KW-0648">Protein biosynthesis</keyword>
<dbReference type="InterPro" id="IPR011034">
    <property type="entry name" value="Formyl_transferase-like_C_sf"/>
</dbReference>
<feature type="domain" description="Formyl transferase C-terminal" evidence="7">
    <location>
        <begin position="201"/>
        <end position="298"/>
    </location>
</feature>
<evidence type="ECO:0000256" key="5">
    <source>
        <dbReference type="HAMAP-Rule" id="MF_00182"/>
    </source>
</evidence>
<dbReference type="CDD" id="cd08704">
    <property type="entry name" value="Met_tRNA_FMT_C"/>
    <property type="match status" value="1"/>
</dbReference>
<dbReference type="InterPro" id="IPR005793">
    <property type="entry name" value="Formyl_trans_C"/>
</dbReference>
<dbReference type="OrthoDB" id="9802815at2"/>
<feature type="binding site" evidence="5">
    <location>
        <begin position="108"/>
        <end position="111"/>
    </location>
    <ligand>
        <name>(6S)-5,6,7,8-tetrahydrofolate</name>
        <dbReference type="ChEBI" id="CHEBI:57453"/>
    </ligand>
</feature>
<dbReference type="NCBIfam" id="TIGR00460">
    <property type="entry name" value="fmt"/>
    <property type="match status" value="1"/>
</dbReference>
<comment type="function">
    <text evidence="5">Attaches a formyl group to the free amino group of methionyl-tRNA(fMet). The formyl group appears to play a dual role in the initiator identity of N-formylmethionyl-tRNA by promoting its recognition by IF2 and preventing the misappropriation of this tRNA by the elongation apparatus.</text>
</comment>
<evidence type="ECO:0000313" key="8">
    <source>
        <dbReference type="EMBL" id="SHH44100.1"/>
    </source>
</evidence>
<dbReference type="Pfam" id="PF02911">
    <property type="entry name" value="Formyl_trans_C"/>
    <property type="match status" value="1"/>
</dbReference>
<evidence type="ECO:0000256" key="2">
    <source>
        <dbReference type="ARBA" id="ARBA00012261"/>
    </source>
</evidence>
<evidence type="ECO:0000259" key="7">
    <source>
        <dbReference type="Pfam" id="PF02911"/>
    </source>
</evidence>
<evidence type="ECO:0000256" key="3">
    <source>
        <dbReference type="ARBA" id="ARBA00022679"/>
    </source>
</evidence>
<dbReference type="AlphaFoldDB" id="A0A1M5T0H0"/>
<dbReference type="InterPro" id="IPR036477">
    <property type="entry name" value="Formyl_transf_N_sf"/>
</dbReference>
<dbReference type="InterPro" id="IPR005794">
    <property type="entry name" value="Fmt"/>
</dbReference>
<dbReference type="PANTHER" id="PTHR11138:SF5">
    <property type="entry name" value="METHIONYL-TRNA FORMYLTRANSFERASE, MITOCHONDRIAL"/>
    <property type="match status" value="1"/>
</dbReference>
<feature type="domain" description="Formyl transferase N-terminal" evidence="6">
    <location>
        <begin position="1"/>
        <end position="176"/>
    </location>
</feature>
<dbReference type="STRING" id="1120995.SAMN02745245_01336"/>
<evidence type="ECO:0000256" key="4">
    <source>
        <dbReference type="ARBA" id="ARBA00022917"/>
    </source>
</evidence>
<name>A0A1M5T0H0_9FIRM</name>
<gene>
    <name evidence="5" type="primary">fmt</name>
    <name evidence="8" type="ORF">SAMN02745245_01336</name>
</gene>
<dbReference type="HAMAP" id="MF_00182">
    <property type="entry name" value="Formyl_trans"/>
    <property type="match status" value="1"/>
</dbReference>
<dbReference type="InterPro" id="IPR041711">
    <property type="entry name" value="Met-tRNA-FMT_N"/>
</dbReference>
<dbReference type="Pfam" id="PF00551">
    <property type="entry name" value="Formyl_trans_N"/>
    <property type="match status" value="1"/>
</dbReference>